<name>A0A0F9HI29_9ZZZZ</name>
<protein>
    <submittedName>
        <fullName evidence="1">Uncharacterized protein</fullName>
    </submittedName>
</protein>
<proteinExistence type="predicted"/>
<evidence type="ECO:0000313" key="1">
    <source>
        <dbReference type="EMBL" id="KKL81300.1"/>
    </source>
</evidence>
<dbReference type="EMBL" id="LAZR01022601">
    <property type="protein sequence ID" value="KKL81300.1"/>
    <property type="molecule type" value="Genomic_DNA"/>
</dbReference>
<sequence>MTTSENDYLPTLGMSSRLDGYLVELKSCLRVATNLLQLIEDRVGTEIRCIHEFYKEE</sequence>
<accession>A0A0F9HI29</accession>
<gene>
    <name evidence="1" type="ORF">LCGC14_1996150</name>
</gene>
<reference evidence="1" key="1">
    <citation type="journal article" date="2015" name="Nature">
        <title>Complex archaea that bridge the gap between prokaryotes and eukaryotes.</title>
        <authorList>
            <person name="Spang A."/>
            <person name="Saw J.H."/>
            <person name="Jorgensen S.L."/>
            <person name="Zaremba-Niedzwiedzka K."/>
            <person name="Martijn J."/>
            <person name="Lind A.E."/>
            <person name="van Eijk R."/>
            <person name="Schleper C."/>
            <person name="Guy L."/>
            <person name="Ettema T.J."/>
        </authorList>
    </citation>
    <scope>NUCLEOTIDE SEQUENCE</scope>
</reference>
<organism evidence="1">
    <name type="scientific">marine sediment metagenome</name>
    <dbReference type="NCBI Taxonomy" id="412755"/>
    <lineage>
        <taxon>unclassified sequences</taxon>
        <taxon>metagenomes</taxon>
        <taxon>ecological metagenomes</taxon>
    </lineage>
</organism>
<comment type="caution">
    <text evidence="1">The sequence shown here is derived from an EMBL/GenBank/DDBJ whole genome shotgun (WGS) entry which is preliminary data.</text>
</comment>
<dbReference type="AlphaFoldDB" id="A0A0F9HI29"/>